<organism evidence="3 4">
    <name type="scientific">Leersia perrieri</name>
    <dbReference type="NCBI Taxonomy" id="77586"/>
    <lineage>
        <taxon>Eukaryota</taxon>
        <taxon>Viridiplantae</taxon>
        <taxon>Streptophyta</taxon>
        <taxon>Embryophyta</taxon>
        <taxon>Tracheophyta</taxon>
        <taxon>Spermatophyta</taxon>
        <taxon>Magnoliopsida</taxon>
        <taxon>Liliopsida</taxon>
        <taxon>Poales</taxon>
        <taxon>Poaceae</taxon>
        <taxon>BOP clade</taxon>
        <taxon>Oryzoideae</taxon>
        <taxon>Oryzeae</taxon>
        <taxon>Oryzinae</taxon>
        <taxon>Leersia</taxon>
    </lineage>
</organism>
<dbReference type="AlphaFoldDB" id="A0A0D9XBA7"/>
<dbReference type="Gene3D" id="1.10.8.850">
    <property type="entry name" value="Histone-lysine N methyltransferase , C-terminal domain-like"/>
    <property type="match status" value="1"/>
</dbReference>
<evidence type="ECO:0000259" key="2">
    <source>
        <dbReference type="Pfam" id="PF10440"/>
    </source>
</evidence>
<feature type="domain" description="WIYLD" evidence="2">
    <location>
        <begin position="5"/>
        <end position="67"/>
    </location>
</feature>
<feature type="compositionally biased region" description="Low complexity" evidence="1">
    <location>
        <begin position="95"/>
        <end position="108"/>
    </location>
</feature>
<reference evidence="3 4" key="1">
    <citation type="submission" date="2012-08" db="EMBL/GenBank/DDBJ databases">
        <title>Oryza genome evolution.</title>
        <authorList>
            <person name="Wing R.A."/>
        </authorList>
    </citation>
    <scope>NUCLEOTIDE SEQUENCE</scope>
</reference>
<sequence length="210" mass="23525">MVRPRRGQRRIDAAIDHLSQYGFPRKLIRQTIDKLLSEKLYGRDGWVFLEENSYNIVVERLLEETEEMQQQEDIEKHEGGETSNEPLPENGIQTSEAQAPAAASEVAKVQAVPSELPDDANAVPLPVPPARHITSTRCPCYGWISESESEDELDSGVPAFEQANPPAILHHNMNNGVPSIEEGSTPRETQHGGIHSKRRRSSRWDVPPSY</sequence>
<feature type="region of interest" description="Disordered" evidence="1">
    <location>
        <begin position="66"/>
        <end position="108"/>
    </location>
</feature>
<protein>
    <recommendedName>
        <fullName evidence="2">WIYLD domain-containing protein</fullName>
    </recommendedName>
</protein>
<evidence type="ECO:0000313" key="3">
    <source>
        <dbReference type="EnsemblPlants" id="LPERR09G00600.1"/>
    </source>
</evidence>
<dbReference type="HOGENOM" id="CLU_080833_0_0_1"/>
<dbReference type="EnsemblPlants" id="LPERR09G00600.1">
    <property type="protein sequence ID" value="LPERR09G00600.1"/>
    <property type="gene ID" value="LPERR09G00600"/>
</dbReference>
<accession>A0A0D9XBA7</accession>
<dbReference type="InterPro" id="IPR043017">
    <property type="entry name" value="WIYLD_dom_sf"/>
</dbReference>
<feature type="region of interest" description="Disordered" evidence="1">
    <location>
        <begin position="167"/>
        <end position="210"/>
    </location>
</feature>
<name>A0A0D9XBA7_9ORYZ</name>
<dbReference type="PANTHER" id="PTHR34271">
    <property type="entry name" value="NUCLEOLAR HISTONE METHYLTRANSFERASE-RELATED PROTEIN"/>
    <property type="match status" value="1"/>
</dbReference>
<keyword evidence="4" id="KW-1185">Reference proteome</keyword>
<dbReference type="Proteomes" id="UP000032180">
    <property type="component" value="Chromosome 9"/>
</dbReference>
<dbReference type="Pfam" id="PF10440">
    <property type="entry name" value="WIYLD"/>
    <property type="match status" value="1"/>
</dbReference>
<proteinExistence type="predicted"/>
<dbReference type="PANTHER" id="PTHR34271:SF1">
    <property type="entry name" value="NUCLEOLAR HISTONE METHYLTRANSFERASE-RELATED PROTEIN"/>
    <property type="match status" value="1"/>
</dbReference>
<dbReference type="InterPro" id="IPR018848">
    <property type="entry name" value="WIYLD_domain"/>
</dbReference>
<evidence type="ECO:0000313" key="4">
    <source>
        <dbReference type="Proteomes" id="UP000032180"/>
    </source>
</evidence>
<evidence type="ECO:0000256" key="1">
    <source>
        <dbReference type="SAM" id="MobiDB-lite"/>
    </source>
</evidence>
<dbReference type="eggNOG" id="ENOG502S7BK">
    <property type="taxonomic scope" value="Eukaryota"/>
</dbReference>
<dbReference type="STRING" id="77586.A0A0D9XBA7"/>
<dbReference type="Gramene" id="LPERR09G00600.1">
    <property type="protein sequence ID" value="LPERR09G00600.1"/>
    <property type="gene ID" value="LPERR09G00600"/>
</dbReference>
<reference evidence="4" key="2">
    <citation type="submission" date="2013-12" db="EMBL/GenBank/DDBJ databases">
        <authorList>
            <person name="Yu Y."/>
            <person name="Lee S."/>
            <person name="de Baynast K."/>
            <person name="Wissotski M."/>
            <person name="Liu L."/>
            <person name="Talag J."/>
            <person name="Goicoechea J."/>
            <person name="Angelova A."/>
            <person name="Jetty R."/>
            <person name="Kudrna D."/>
            <person name="Golser W."/>
            <person name="Rivera L."/>
            <person name="Zhang J."/>
            <person name="Wing R."/>
        </authorList>
    </citation>
    <scope>NUCLEOTIDE SEQUENCE</scope>
</reference>
<reference evidence="3" key="3">
    <citation type="submission" date="2015-04" db="UniProtKB">
        <authorList>
            <consortium name="EnsemblPlants"/>
        </authorList>
    </citation>
    <scope>IDENTIFICATION</scope>
</reference>